<comment type="caution">
    <text evidence="3">The sequence shown here is derived from an EMBL/GenBank/DDBJ whole genome shotgun (WGS) entry which is preliminary data.</text>
</comment>
<organism evidence="3 4">
    <name type="scientific">Phyllosticta capitalensis</name>
    <dbReference type="NCBI Taxonomy" id="121624"/>
    <lineage>
        <taxon>Eukaryota</taxon>
        <taxon>Fungi</taxon>
        <taxon>Dikarya</taxon>
        <taxon>Ascomycota</taxon>
        <taxon>Pezizomycotina</taxon>
        <taxon>Dothideomycetes</taxon>
        <taxon>Dothideomycetes incertae sedis</taxon>
        <taxon>Botryosphaeriales</taxon>
        <taxon>Phyllostictaceae</taxon>
        <taxon>Phyllosticta</taxon>
    </lineage>
</organism>
<feature type="compositionally biased region" description="Polar residues" evidence="1">
    <location>
        <begin position="408"/>
        <end position="434"/>
    </location>
</feature>
<feature type="compositionally biased region" description="Low complexity" evidence="1">
    <location>
        <begin position="245"/>
        <end position="255"/>
    </location>
</feature>
<name>A0ABR1Z4S1_9PEZI</name>
<feature type="compositionally biased region" description="Basic residues" evidence="1">
    <location>
        <begin position="598"/>
        <end position="609"/>
    </location>
</feature>
<feature type="compositionally biased region" description="Basic and acidic residues" evidence="1">
    <location>
        <begin position="721"/>
        <end position="736"/>
    </location>
</feature>
<evidence type="ECO:0000313" key="4">
    <source>
        <dbReference type="Proteomes" id="UP001492380"/>
    </source>
</evidence>
<proteinExistence type="predicted"/>
<dbReference type="Proteomes" id="UP001492380">
    <property type="component" value="Unassembled WGS sequence"/>
</dbReference>
<feature type="region of interest" description="Disordered" evidence="1">
    <location>
        <begin position="552"/>
        <end position="650"/>
    </location>
</feature>
<feature type="compositionally biased region" description="Basic and acidic residues" evidence="1">
    <location>
        <begin position="75"/>
        <end position="87"/>
    </location>
</feature>
<feature type="compositionally biased region" description="Low complexity" evidence="1">
    <location>
        <begin position="442"/>
        <end position="458"/>
    </location>
</feature>
<sequence length="792" mass="86578">MSYRPDADVRPSSPSSPHDARPTSPRQWRQNQLNAATGPTIRVVEDPASPPQNKTQASARPPHALSPGQAPGSRVTDRDSVVSDDTRSTNSMAPSRASSFVRAMVSNYETRSKETLAPLPRHTSQSNRASTSTHNSDADTLNTLTSAFSPTASTRFSQGTTPPTSPIPISDRKHDSYGSLGVVHDDTRNIGPTIRPVVTSTSTASEYHPPSLAPAPELTERDSHPSLVSSDSSAPTVTYHDQDQDQSQDISWTSSFTEHTPADRPPTRGKDSESRKSSWASLNVAPHERPPSRGNDHSPERPPTRGSNSIRSAQSGRTILRKESQAALRSPTKKESEQSFARSDDIDDTVIHHSRPDSSPVSPTHDSRHEEDEEDTVIHEPFAAPGSERFQRPYRMTTHSGYYRWSPPLSTIESASEPRTGSVASTLALSGASQSHRRQTLGSYGSSQMGPSSGQSNGLPSTPSEPSAGQRPQFTPKNGVLPEARPDSSEGADTVPPLNQHNLRPSRSGMLSRNDSEGRPDTALSERSSYTSLFLNSLPAWARFYYRSGDRTSFGTVSDSTSSSASRHSRSGTMQSGTSRSPTESTFPVNPIWSPRQRPLRNQRSKASHLRNISSSQDSGINTIPPRSRDNLGSASHHSMEEFQSGVSGRPEQFVPRLRKDRRSAALSIWTVPSIDTAFGHLFSGRGQPSNKFILTFCLGFVMPLTWIIGAFLPIGPQPGKEFDPQSHSERGKEQEVTTDVEGDLQWSDRDLEMEERRWRKALWWRRVNRCFAVLGIAVIAAVVAVALTAAL</sequence>
<feature type="compositionally biased region" description="Polar residues" evidence="1">
    <location>
        <begin position="574"/>
        <end position="588"/>
    </location>
</feature>
<accession>A0ABR1Z4S1</accession>
<feature type="transmembrane region" description="Helical" evidence="2">
    <location>
        <begin position="768"/>
        <end position="791"/>
    </location>
</feature>
<gene>
    <name evidence="3" type="ORF">HDK90DRAFT_506882</name>
</gene>
<keyword evidence="4" id="KW-1185">Reference proteome</keyword>
<keyword evidence="2" id="KW-1133">Transmembrane helix</keyword>
<evidence type="ECO:0008006" key="5">
    <source>
        <dbReference type="Google" id="ProtNLM"/>
    </source>
</evidence>
<feature type="compositionally biased region" description="Polar residues" evidence="1">
    <location>
        <begin position="122"/>
        <end position="159"/>
    </location>
</feature>
<feature type="compositionally biased region" description="Low complexity" evidence="1">
    <location>
        <begin position="552"/>
        <end position="566"/>
    </location>
</feature>
<evidence type="ECO:0000256" key="1">
    <source>
        <dbReference type="SAM" id="MobiDB-lite"/>
    </source>
</evidence>
<feature type="compositionally biased region" description="Polar residues" evidence="1">
    <location>
        <begin position="24"/>
        <end position="37"/>
    </location>
</feature>
<evidence type="ECO:0000256" key="2">
    <source>
        <dbReference type="SAM" id="Phobius"/>
    </source>
</evidence>
<reference evidence="3 4" key="1">
    <citation type="submission" date="2024-04" db="EMBL/GenBank/DDBJ databases">
        <title>Phyllosticta paracitricarpa is synonymous to the EU quarantine fungus P. citricarpa based on phylogenomic analyses.</title>
        <authorList>
            <consortium name="Lawrence Berkeley National Laboratory"/>
            <person name="Van Ingen-Buijs V.A."/>
            <person name="Van Westerhoven A.C."/>
            <person name="Haridas S."/>
            <person name="Skiadas P."/>
            <person name="Martin F."/>
            <person name="Groenewald J.Z."/>
            <person name="Crous P.W."/>
            <person name="Seidl M.F."/>
        </authorList>
    </citation>
    <scope>NUCLEOTIDE SEQUENCE [LARGE SCALE GENOMIC DNA]</scope>
    <source>
        <strain evidence="3 4">CBS 123374</strain>
    </source>
</reference>
<feature type="compositionally biased region" description="Polar residues" evidence="1">
    <location>
        <begin position="497"/>
        <end position="513"/>
    </location>
</feature>
<feature type="transmembrane region" description="Helical" evidence="2">
    <location>
        <begin position="693"/>
        <end position="713"/>
    </location>
</feature>
<feature type="compositionally biased region" description="Polar residues" evidence="1">
    <location>
        <begin position="459"/>
        <end position="476"/>
    </location>
</feature>
<keyword evidence="2" id="KW-0812">Transmembrane</keyword>
<feature type="compositionally biased region" description="Basic and acidic residues" evidence="1">
    <location>
        <begin position="260"/>
        <end position="276"/>
    </location>
</feature>
<feature type="compositionally biased region" description="Polar residues" evidence="1">
    <location>
        <begin position="305"/>
        <end position="317"/>
    </location>
</feature>
<protein>
    <recommendedName>
        <fullName evidence="5">Serine-rich protein</fullName>
    </recommendedName>
</protein>
<feature type="region of interest" description="Disordered" evidence="1">
    <location>
        <begin position="720"/>
        <end position="742"/>
    </location>
</feature>
<feature type="compositionally biased region" description="Basic and acidic residues" evidence="1">
    <location>
        <begin position="286"/>
        <end position="303"/>
    </location>
</feature>
<feature type="region of interest" description="Disordered" evidence="1">
    <location>
        <begin position="1"/>
        <end position="527"/>
    </location>
</feature>
<evidence type="ECO:0000313" key="3">
    <source>
        <dbReference type="EMBL" id="KAK8247192.1"/>
    </source>
</evidence>
<feature type="compositionally biased region" description="Polar residues" evidence="1">
    <location>
        <begin position="611"/>
        <end position="622"/>
    </location>
</feature>
<keyword evidence="2" id="KW-0472">Membrane</keyword>
<dbReference type="EMBL" id="JBBWRZ010000001">
    <property type="protein sequence ID" value="KAK8247192.1"/>
    <property type="molecule type" value="Genomic_DNA"/>
</dbReference>